<dbReference type="AlphaFoldDB" id="A0A1M4ZLJ3"/>
<dbReference type="Proteomes" id="UP000184108">
    <property type="component" value="Unassembled WGS sequence"/>
</dbReference>
<dbReference type="Gene3D" id="2.150.10.10">
    <property type="entry name" value="Serralysin-like metalloprotease, C-terminal"/>
    <property type="match status" value="2"/>
</dbReference>
<dbReference type="InterPro" id="IPR011049">
    <property type="entry name" value="Serralysin-like_metalloprot_C"/>
</dbReference>
<protein>
    <recommendedName>
        <fullName evidence="3">Head domain of trimeric autotransporter adhesin</fullName>
    </recommendedName>
</protein>
<organism evidence="1 2">
    <name type="scientific">Chryseobacterium vrystaatense</name>
    <dbReference type="NCBI Taxonomy" id="307480"/>
    <lineage>
        <taxon>Bacteria</taxon>
        <taxon>Pseudomonadati</taxon>
        <taxon>Bacteroidota</taxon>
        <taxon>Flavobacteriia</taxon>
        <taxon>Flavobacteriales</taxon>
        <taxon>Weeksellaceae</taxon>
        <taxon>Chryseobacterium group</taxon>
        <taxon>Chryseobacterium</taxon>
    </lineage>
</organism>
<sequence>MGYPFVELKPISTVSETTDSFNSWIVVDKGNGKLGRMPVDLFYQRIGNIAKPLLPSDPSPTEEGWYRPMLSSEDNKDADPENWGTLYPNAGNMRSKEGYDTLFYLHESGWIKQENKMPVDILSYNPAISYSENQKFYKSNQIYIVKPGQVLNAGEVPENSVGTKLDLISVNADSNGNLFSFESGQYNSAGVRNTGYGKNALKYNENGSDNTAFGLNALANRLNAGSKNTAVGTGSLYDNEGDNNTAIGYDSLSQVKGDDNVGVGIGANNGVINGNKNTAIGAGAGVIGDRSNTVAIGAGAIAQQDGQAVIGNDNFTELKFFGRITTKDHNVYWADYSQYNYFMAGAGRNDYSDFTANVYGNVGIGHKALEEVNDSMMNTAIGHQALQKLKGGADHTAVGAGALQKQTAGVGCTAMGRLAMANSTVGTNNTGLGDTALEFNIDGNSNTSVGYSSGIKAGGSFNTLMGTFAGGHYLARNGPLCKFNNTVAIGAATLQYNEDFHNNTIVGTYSAHAVQGADNATLGYESLRNATAVHRNTAVGTGAGYWLESGSDNVFIGNNSGRDGQVREVTGSTVIGANAYSVRDNEIVIGKSTDTHIRIAGVEFTRERLEALLNLVS</sequence>
<accession>A0A1M4ZLJ3</accession>
<proteinExistence type="predicted"/>
<reference evidence="2" key="1">
    <citation type="submission" date="2016-11" db="EMBL/GenBank/DDBJ databases">
        <authorList>
            <person name="Varghese N."/>
            <person name="Submissions S."/>
        </authorList>
    </citation>
    <scope>NUCLEOTIDE SEQUENCE [LARGE SCALE GENOMIC DNA]</scope>
    <source>
        <strain evidence="2">YR203</strain>
    </source>
</reference>
<evidence type="ECO:0008006" key="3">
    <source>
        <dbReference type="Google" id="ProtNLM"/>
    </source>
</evidence>
<name>A0A1M4ZLJ3_9FLAO</name>
<gene>
    <name evidence="1" type="ORF">SAMN02787073_1636</name>
</gene>
<dbReference type="EMBL" id="FQVE01000002">
    <property type="protein sequence ID" value="SHF18913.1"/>
    <property type="molecule type" value="Genomic_DNA"/>
</dbReference>
<evidence type="ECO:0000313" key="1">
    <source>
        <dbReference type="EMBL" id="SHF18913.1"/>
    </source>
</evidence>
<evidence type="ECO:0000313" key="2">
    <source>
        <dbReference type="Proteomes" id="UP000184108"/>
    </source>
</evidence>
<dbReference type="SUPFAM" id="SSF101967">
    <property type="entry name" value="Adhesin YadA, collagen-binding domain"/>
    <property type="match status" value="1"/>
</dbReference>